<dbReference type="InterPro" id="IPR035909">
    <property type="entry name" value="CheB_C"/>
</dbReference>
<dbReference type="Gene3D" id="1.10.155.10">
    <property type="entry name" value="Chemotaxis receptor methyltransferase CheR, N-terminal domain"/>
    <property type="match status" value="1"/>
</dbReference>
<dbReference type="CDD" id="cd00130">
    <property type="entry name" value="PAS"/>
    <property type="match status" value="1"/>
</dbReference>
<dbReference type="Proteomes" id="UP000609651">
    <property type="component" value="Unassembled WGS sequence"/>
</dbReference>
<dbReference type="PROSITE" id="PS50122">
    <property type="entry name" value="CHEB"/>
    <property type="match status" value="1"/>
</dbReference>
<protein>
    <recommendedName>
        <fullName evidence="2">protein-glutamate O-methyltransferase</fullName>
        <ecNumber evidence="2">2.1.1.80</ecNumber>
    </recommendedName>
</protein>
<dbReference type="InterPro" id="IPR000014">
    <property type="entry name" value="PAS"/>
</dbReference>
<dbReference type="InterPro" id="IPR013656">
    <property type="entry name" value="PAS_4"/>
</dbReference>
<dbReference type="Pfam" id="PF08448">
    <property type="entry name" value="PAS_4"/>
    <property type="match status" value="1"/>
</dbReference>
<evidence type="ECO:0000259" key="9">
    <source>
        <dbReference type="PROSITE" id="PS50122"/>
    </source>
</evidence>
<feature type="active site" evidence="6">
    <location>
        <position position="20"/>
    </location>
</feature>
<feature type="domain" description="CheR-type methyltransferase" evidence="10">
    <location>
        <begin position="205"/>
        <end position="457"/>
    </location>
</feature>
<evidence type="ECO:0000313" key="12">
    <source>
        <dbReference type="Proteomes" id="UP000609651"/>
    </source>
</evidence>
<dbReference type="SMART" id="SM00091">
    <property type="entry name" value="PAS"/>
    <property type="match status" value="2"/>
</dbReference>
<evidence type="ECO:0000259" key="10">
    <source>
        <dbReference type="PROSITE" id="PS50123"/>
    </source>
</evidence>
<dbReference type="InterPro" id="IPR022642">
    <property type="entry name" value="CheR_C"/>
</dbReference>
<dbReference type="SMART" id="SM00138">
    <property type="entry name" value="MeTrc"/>
    <property type="match status" value="1"/>
</dbReference>
<feature type="compositionally biased region" description="Low complexity" evidence="8">
    <location>
        <begin position="961"/>
        <end position="974"/>
    </location>
</feature>
<dbReference type="PANTHER" id="PTHR24422">
    <property type="entry name" value="CHEMOTAXIS PROTEIN METHYLTRANSFERASE"/>
    <property type="match status" value="1"/>
</dbReference>
<reference evidence="11 12" key="1">
    <citation type="journal article" date="2020" name="Syst. Appl. Microbiol.">
        <title>Alienimonas chondri sp. nov., a novel planctomycete isolated from the biofilm of the red alga Chondrus crispus.</title>
        <authorList>
            <person name="Vitorino I."/>
            <person name="Albuquerque L."/>
            <person name="Wiegand S."/>
            <person name="Kallscheuer N."/>
            <person name="da Costa M.S."/>
            <person name="Lobo-da-Cunha A."/>
            <person name="Jogler C."/>
            <person name="Lage O.M."/>
        </authorList>
    </citation>
    <scope>NUCLEOTIDE SEQUENCE [LARGE SCALE GENOMIC DNA]</scope>
    <source>
        <strain evidence="11 12">LzC2</strain>
    </source>
</reference>
<dbReference type="InterPro" id="IPR029063">
    <property type="entry name" value="SAM-dependent_MTases_sf"/>
</dbReference>
<feature type="active site" evidence="6">
    <location>
        <position position="139"/>
    </location>
</feature>
<dbReference type="SUPFAM" id="SSF55785">
    <property type="entry name" value="PYP-like sensor domain (PAS domain)"/>
    <property type="match status" value="2"/>
</dbReference>
<feature type="region of interest" description="Disordered" evidence="8">
    <location>
        <begin position="961"/>
        <end position="981"/>
    </location>
</feature>
<evidence type="ECO:0000256" key="1">
    <source>
        <dbReference type="ARBA" id="ARBA00001541"/>
    </source>
</evidence>
<feature type="coiled-coil region" evidence="7">
    <location>
        <begin position="661"/>
        <end position="723"/>
    </location>
</feature>
<proteinExistence type="predicted"/>
<evidence type="ECO:0000256" key="2">
    <source>
        <dbReference type="ARBA" id="ARBA00012534"/>
    </source>
</evidence>
<evidence type="ECO:0000256" key="4">
    <source>
        <dbReference type="ARBA" id="ARBA00022679"/>
    </source>
</evidence>
<accession>A0ABX1VB81</accession>
<feature type="region of interest" description="Disordered" evidence="8">
    <location>
        <begin position="485"/>
        <end position="504"/>
    </location>
</feature>
<comment type="caution">
    <text evidence="11">The sequence shown here is derived from an EMBL/GenBank/DDBJ whole genome shotgun (WGS) entry which is preliminary data.</text>
</comment>
<keyword evidence="4" id="KW-0808">Transferase</keyword>
<dbReference type="Pfam" id="PF01739">
    <property type="entry name" value="CheR"/>
    <property type="match status" value="1"/>
</dbReference>
<gene>
    <name evidence="11" type="primary">cheB_6</name>
    <name evidence="11" type="ORF">LzC2_14030</name>
</gene>
<dbReference type="EC" id="2.1.1.80" evidence="2"/>
<dbReference type="Pfam" id="PF01339">
    <property type="entry name" value="CheB_methylest"/>
    <property type="match status" value="1"/>
</dbReference>
<dbReference type="Gene3D" id="3.40.50.150">
    <property type="entry name" value="Vaccinia Virus protein VP39"/>
    <property type="match status" value="1"/>
</dbReference>
<dbReference type="Pfam" id="PF13596">
    <property type="entry name" value="PAS_10"/>
    <property type="match status" value="1"/>
</dbReference>
<feature type="domain" description="CheB-type methylesterase" evidence="9">
    <location>
        <begin position="7"/>
        <end position="190"/>
    </location>
</feature>
<dbReference type="Pfam" id="PF03705">
    <property type="entry name" value="CheR_N"/>
    <property type="match status" value="1"/>
</dbReference>
<dbReference type="SUPFAM" id="SSF53335">
    <property type="entry name" value="S-adenosyl-L-methionine-dependent methyltransferases"/>
    <property type="match status" value="1"/>
</dbReference>
<keyword evidence="5" id="KW-0949">S-adenosyl-L-methionine</keyword>
<dbReference type="PRINTS" id="PR00996">
    <property type="entry name" value="CHERMTFRASE"/>
</dbReference>
<evidence type="ECO:0000256" key="5">
    <source>
        <dbReference type="ARBA" id="ARBA00022691"/>
    </source>
</evidence>
<name>A0ABX1VB81_9PLAN</name>
<dbReference type="Gene3D" id="3.30.450.20">
    <property type="entry name" value="PAS domain"/>
    <property type="match status" value="2"/>
</dbReference>
<keyword evidence="12" id="KW-1185">Reference proteome</keyword>
<dbReference type="Gene3D" id="3.40.50.180">
    <property type="entry name" value="Methylesterase CheB, C-terminal domain"/>
    <property type="match status" value="1"/>
</dbReference>
<dbReference type="InterPro" id="IPR000780">
    <property type="entry name" value="CheR_MeTrfase"/>
</dbReference>
<evidence type="ECO:0000256" key="6">
    <source>
        <dbReference type="PROSITE-ProRule" id="PRU00050"/>
    </source>
</evidence>
<dbReference type="InterPro" id="IPR000673">
    <property type="entry name" value="Sig_transdc_resp-reg_Me-estase"/>
</dbReference>
<dbReference type="InterPro" id="IPR035965">
    <property type="entry name" value="PAS-like_dom_sf"/>
</dbReference>
<keyword evidence="3" id="KW-0489">Methyltransferase</keyword>
<dbReference type="SUPFAM" id="SSF52738">
    <property type="entry name" value="Methylesterase CheB, C-terminal domain"/>
    <property type="match status" value="1"/>
</dbReference>
<sequence length="981" mass="107865">MSAQHAPKEGGVPVIGVGASAGGLEAFLEVLQNLPDGPKPAFVFLVHMVADHASSLPAVLARVTDMSVLQAADGLQIEPHTVYTNPPDSHVTLEGDVLRTHKRPARECPLATIDVFMRSLAESRGERSVAVFLSGADGDGPGGAEAVDTAGGLILVQSPDSCEHTGLTEGVIRRGAVHMVLSPPDLAAALGKLGDGADGHAPLLPGKKSLPVADGELERIFELLRKAGGVDYSHYKRATIRRRLQRRMLMHRCDTVADYVSRLEERPEEVVYLARDLLIHVTRFFRDPESFETLVRDVFPAIKERRGKDDPFRVWIAGCSTGEEAYSVAIALLEFLGDGSRTTPIQIFGTDVSETAVAQARAGHYGRGIEAEVSPGRLEKFFKAVDGGYKIRSSVREVCVFARQDLTRDPPFSRLDLVLCRNVLIYLGPPLQSRLLGVFHYALKPDGFLMLGSAESVGARGDLFGVMDKKHRIFTKKPRAMRPEIDFPVRGGLPRDSGGELRRRGAVEESVQSLADKALIKKYAPPGVVVNEDLNIVQFRGRTGHFLEPATGEPNLNLLKMAREGLLHALRGATREAREQDRPTRREGLRVRFDSHTLTVDLEVIPLGSQEKRHLLVLFRERRDAPPAPSPPDAATVQDADGGGEALEQLQRELLANQEYLQSIICDLETSNDELQSANEEVLSSNEELQSTNEELDTAKEELQSTNEELNTVNDELHERNGELSRLNTDLTSLLANVQLAIVVVGADLAVRRFTPLAGDLLNLIPGDVGRSIGQIKPKIDCPDLEGLIRGVLDTLEPVERDVTDREGHTYVLRVRAYQDDDRRVDGAVLSLLDVETLRSRERELAAARDFAEAILDTTDQPLVVLDEKLVVKRVNRAFRQAFDMTAEETAGRHIYELGDGQWNVPTLRTLLEDILPENAEFDDYELSREFDGVGRRTMRLTARRLDGDGHREPLILLAVTDATPPSDAPTPAAEAKDDEA</sequence>
<dbReference type="CDD" id="cd16434">
    <property type="entry name" value="CheB-CheR_fusion"/>
    <property type="match status" value="1"/>
</dbReference>
<evidence type="ECO:0000313" key="11">
    <source>
        <dbReference type="EMBL" id="NNJ25333.1"/>
    </source>
</evidence>
<comment type="catalytic activity">
    <reaction evidence="1">
        <text>L-glutamyl-[protein] + S-adenosyl-L-methionine = [protein]-L-glutamate 5-O-methyl ester + S-adenosyl-L-homocysteine</text>
        <dbReference type="Rhea" id="RHEA:24452"/>
        <dbReference type="Rhea" id="RHEA-COMP:10208"/>
        <dbReference type="Rhea" id="RHEA-COMP:10311"/>
        <dbReference type="ChEBI" id="CHEBI:29973"/>
        <dbReference type="ChEBI" id="CHEBI:57856"/>
        <dbReference type="ChEBI" id="CHEBI:59789"/>
        <dbReference type="ChEBI" id="CHEBI:82795"/>
        <dbReference type="EC" id="2.1.1.80"/>
    </reaction>
</comment>
<keyword evidence="7" id="KW-0175">Coiled coil</keyword>
<organism evidence="11 12">
    <name type="scientific">Alienimonas chondri</name>
    <dbReference type="NCBI Taxonomy" id="2681879"/>
    <lineage>
        <taxon>Bacteria</taxon>
        <taxon>Pseudomonadati</taxon>
        <taxon>Planctomycetota</taxon>
        <taxon>Planctomycetia</taxon>
        <taxon>Planctomycetales</taxon>
        <taxon>Planctomycetaceae</taxon>
        <taxon>Alienimonas</taxon>
    </lineage>
</organism>
<dbReference type="RefSeq" id="WP_171185214.1">
    <property type="nucleotide sequence ID" value="NZ_WTPX01000032.1"/>
</dbReference>
<dbReference type="SUPFAM" id="SSF47757">
    <property type="entry name" value="Chemotaxis receptor methyltransferase CheR, N-terminal domain"/>
    <property type="match status" value="1"/>
</dbReference>
<dbReference type="PROSITE" id="PS50123">
    <property type="entry name" value="CHER"/>
    <property type="match status" value="1"/>
</dbReference>
<feature type="active site" evidence="6">
    <location>
        <position position="47"/>
    </location>
</feature>
<dbReference type="GO" id="GO:0008984">
    <property type="term" value="F:protein-glutamate methylesterase activity"/>
    <property type="evidence" value="ECO:0007669"/>
    <property type="project" value="UniProtKB-EC"/>
</dbReference>
<dbReference type="InterPro" id="IPR036804">
    <property type="entry name" value="CheR_N_sf"/>
</dbReference>
<evidence type="ECO:0000256" key="7">
    <source>
        <dbReference type="SAM" id="Coils"/>
    </source>
</evidence>
<dbReference type="InterPro" id="IPR022641">
    <property type="entry name" value="CheR_N"/>
</dbReference>
<evidence type="ECO:0000256" key="8">
    <source>
        <dbReference type="SAM" id="MobiDB-lite"/>
    </source>
</evidence>
<evidence type="ECO:0000256" key="3">
    <source>
        <dbReference type="ARBA" id="ARBA00022603"/>
    </source>
</evidence>
<keyword evidence="6 11" id="KW-0378">Hydrolase</keyword>
<keyword evidence="6" id="KW-0145">Chemotaxis</keyword>
<dbReference type="PANTHER" id="PTHR24422:SF27">
    <property type="entry name" value="PROTEIN-GLUTAMATE O-METHYLTRANSFERASE"/>
    <property type="match status" value="1"/>
</dbReference>
<dbReference type="InterPro" id="IPR050903">
    <property type="entry name" value="Bact_Chemotaxis_MeTrfase"/>
</dbReference>
<dbReference type="CDD" id="cd02440">
    <property type="entry name" value="AdoMet_MTases"/>
    <property type="match status" value="1"/>
</dbReference>
<dbReference type="EMBL" id="WTPX01000032">
    <property type="protein sequence ID" value="NNJ25333.1"/>
    <property type="molecule type" value="Genomic_DNA"/>
</dbReference>